<protein>
    <submittedName>
        <fullName evidence="6">Rho GTPase-activating protein</fullName>
    </submittedName>
</protein>
<dbReference type="AlphaFoldDB" id="A0A914DNH3"/>
<feature type="compositionally biased region" description="Polar residues" evidence="2">
    <location>
        <begin position="973"/>
        <end position="986"/>
    </location>
</feature>
<keyword evidence="1" id="KW-0343">GTPase activation</keyword>
<dbReference type="WBParaSite" id="ACRNAN_scaffold3183.g32351.t1">
    <property type="protein sequence ID" value="ACRNAN_scaffold3183.g32351.t1"/>
    <property type="gene ID" value="ACRNAN_scaffold3183.g32351"/>
</dbReference>
<organism evidence="5 6">
    <name type="scientific">Acrobeloides nanus</name>
    <dbReference type="NCBI Taxonomy" id="290746"/>
    <lineage>
        <taxon>Eukaryota</taxon>
        <taxon>Metazoa</taxon>
        <taxon>Ecdysozoa</taxon>
        <taxon>Nematoda</taxon>
        <taxon>Chromadorea</taxon>
        <taxon>Rhabditida</taxon>
        <taxon>Tylenchina</taxon>
        <taxon>Cephalobomorpha</taxon>
        <taxon>Cephaloboidea</taxon>
        <taxon>Cephalobidae</taxon>
        <taxon>Acrobeloides</taxon>
    </lineage>
</organism>
<dbReference type="InterPro" id="IPR000198">
    <property type="entry name" value="RhoGAP_dom"/>
</dbReference>
<evidence type="ECO:0000313" key="5">
    <source>
        <dbReference type="Proteomes" id="UP000887540"/>
    </source>
</evidence>
<evidence type="ECO:0000313" key="6">
    <source>
        <dbReference type="WBParaSite" id="ACRNAN_scaffold3183.g32351.t1"/>
    </source>
</evidence>
<evidence type="ECO:0000259" key="3">
    <source>
        <dbReference type="PROSITE" id="PS50003"/>
    </source>
</evidence>
<sequence>MGNGLSTDDSFGFDEIEVEEVKRGELVHAHSYAGTGNSRAASCPNTPKMKRKYIKEGATQLTSLTTLLTHHRYLFLFNDLLLISKQKGENSYKLKEKISLERLWVASNSGTHSFLIGWPICNYVAHFSCEEEKNEWFRTLEECIKKKQAAKSTTVSVSVRVEGRQQNIRKEVNNGIRASELVSELIEDLDLPGDSHHYELGFETGANGVQTLHGIEVVYAVLVDYAMKSGVPLSESQLAHLDTCPLVHCRLVLRHMSSPRPSTALNIVSQFKRVLSRSESKRLFGRELEGSVPPQPVLTMIDHLMNNGADVEGILRKSPKQATVRILKTQLDQGQVPNFNEFNIHVTASLLKEYLRSIPGQLLLSGNYHLWMEVVDEQDLEKKKKMCKNLLKLLPPTHMILLRNVLRLLGRISMTGNSKMNVKSLAVCIAPSFLENPMSDIVDSARKVPELAMYLIEHAPELLDGFDDGPLPLVPTNKPQLHLSTDSGLSQEIENEQANGSISPDSALFESPMSDSSVGEQEEDNQKLKHRLKIEEIGLEPMNISMTSRELNALEPAPDDKDRTPVLSRENSDVKTQFPNRYQWKSHLSRPDDSPILYSSPKPASERRLARQDAFRAVVSAQSSISSQDQSMDEQDVRFLRLSQYADSRASSMVGSPEPPADPNPSTSRNYVNKVEDLRVADIIISHKKKDSTDSTKTLIGRNDSGSSHLYSSKSSDYSGKLSAISSTDGNSVNGSNFSPNVSSFSSDNGASISPKMNGSTLPPESIPIIVPSTKPLSKRPLLTKSDTLGLPTYPLSTRSRLEVPPIHRTSHRISSVVLNHGSLDRSFTFEPNTASNNTILSNTVLYGESPSSARSPISDRKILEQVQIRPNSARTAPVTMENSWSFKRASTSDAEPEKNCLIRSDPMKFNSLDRSTGSLDRSINSSTSSLYATISKSTVPEWKSRAAGTENSNRGFTQSPHSEVRTAELVNFATQQARRPSTPEYSSLERKPSRKPQRTPEELDIYWSVPHLRSVFSQKDSKPVSIDTVYAKIDSFQRPQKQAAP</sequence>
<feature type="domain" description="PH" evidence="3">
    <location>
        <begin position="52"/>
        <end position="145"/>
    </location>
</feature>
<dbReference type="PANTHER" id="PTHR23179">
    <property type="entry name" value="T-CELL ACTIVATION RHO GTPASE ACTIVATING PROTEIN-RELATED"/>
    <property type="match status" value="1"/>
</dbReference>
<dbReference type="Gene3D" id="1.10.555.10">
    <property type="entry name" value="Rho GTPase activation protein"/>
    <property type="match status" value="1"/>
</dbReference>
<feature type="region of interest" description="Disordered" evidence="2">
    <location>
        <begin position="942"/>
        <end position="1002"/>
    </location>
</feature>
<feature type="region of interest" description="Disordered" evidence="2">
    <location>
        <begin position="649"/>
        <end position="670"/>
    </location>
</feature>
<dbReference type="SUPFAM" id="SSF50729">
    <property type="entry name" value="PH domain-like"/>
    <property type="match status" value="1"/>
</dbReference>
<feature type="region of interest" description="Disordered" evidence="2">
    <location>
        <begin position="554"/>
        <end position="609"/>
    </location>
</feature>
<evidence type="ECO:0000256" key="1">
    <source>
        <dbReference type="ARBA" id="ARBA00022468"/>
    </source>
</evidence>
<dbReference type="SMART" id="SM00324">
    <property type="entry name" value="RhoGAP"/>
    <property type="match status" value="1"/>
</dbReference>
<evidence type="ECO:0000259" key="4">
    <source>
        <dbReference type="PROSITE" id="PS50238"/>
    </source>
</evidence>
<dbReference type="InterPro" id="IPR011993">
    <property type="entry name" value="PH-like_dom_sf"/>
</dbReference>
<dbReference type="SUPFAM" id="SSF48350">
    <property type="entry name" value="GTPase activation domain, GAP"/>
    <property type="match status" value="1"/>
</dbReference>
<accession>A0A914DNH3</accession>
<dbReference type="GO" id="GO:0007165">
    <property type="term" value="P:signal transduction"/>
    <property type="evidence" value="ECO:0007669"/>
    <property type="project" value="InterPro"/>
</dbReference>
<feature type="compositionally biased region" description="Polar residues" evidence="2">
    <location>
        <begin position="950"/>
        <end position="962"/>
    </location>
</feature>
<dbReference type="InterPro" id="IPR047887">
    <property type="entry name" value="ARHGAP20_PH"/>
</dbReference>
<dbReference type="Pfam" id="PF00620">
    <property type="entry name" value="RhoGAP"/>
    <property type="match status" value="1"/>
</dbReference>
<dbReference type="PROSITE" id="PS50238">
    <property type="entry name" value="RHOGAP"/>
    <property type="match status" value="1"/>
</dbReference>
<feature type="region of interest" description="Disordered" evidence="2">
    <location>
        <begin position="496"/>
        <end position="527"/>
    </location>
</feature>
<dbReference type="PANTHER" id="PTHR23179:SF3">
    <property type="entry name" value="RHO GTPASE-ACTIVATING PROTEIN 20"/>
    <property type="match status" value="1"/>
</dbReference>
<dbReference type="Pfam" id="PF22286">
    <property type="entry name" value="RHG20_PH"/>
    <property type="match status" value="1"/>
</dbReference>
<dbReference type="InterPro" id="IPR008936">
    <property type="entry name" value="Rho_GTPase_activation_prot"/>
</dbReference>
<proteinExistence type="predicted"/>
<name>A0A914DNH3_9BILA</name>
<dbReference type="Gene3D" id="2.30.29.30">
    <property type="entry name" value="Pleckstrin-homology domain (PH domain)/Phosphotyrosine-binding domain (PTB)"/>
    <property type="match status" value="1"/>
</dbReference>
<feature type="domain" description="Rho-GAP" evidence="4">
    <location>
        <begin position="286"/>
        <end position="463"/>
    </location>
</feature>
<feature type="region of interest" description="Disordered" evidence="2">
    <location>
        <begin position="691"/>
        <end position="722"/>
    </location>
</feature>
<feature type="compositionally biased region" description="Low complexity" evidence="2">
    <location>
        <begin position="704"/>
        <end position="722"/>
    </location>
</feature>
<dbReference type="Proteomes" id="UP000887540">
    <property type="component" value="Unplaced"/>
</dbReference>
<dbReference type="SMART" id="SM00233">
    <property type="entry name" value="PH"/>
    <property type="match status" value="1"/>
</dbReference>
<reference evidence="6" key="1">
    <citation type="submission" date="2022-11" db="UniProtKB">
        <authorList>
            <consortium name="WormBaseParasite"/>
        </authorList>
    </citation>
    <scope>IDENTIFICATION</scope>
</reference>
<keyword evidence="5" id="KW-1185">Reference proteome</keyword>
<dbReference type="InterPro" id="IPR001849">
    <property type="entry name" value="PH_domain"/>
</dbReference>
<dbReference type="PROSITE" id="PS50003">
    <property type="entry name" value="PH_DOMAIN"/>
    <property type="match status" value="1"/>
</dbReference>
<dbReference type="GO" id="GO:0005096">
    <property type="term" value="F:GTPase activator activity"/>
    <property type="evidence" value="ECO:0007669"/>
    <property type="project" value="UniProtKB-KW"/>
</dbReference>
<evidence type="ECO:0000256" key="2">
    <source>
        <dbReference type="SAM" id="MobiDB-lite"/>
    </source>
</evidence>